<name>A0A5J4LQ47_9ACTN</name>
<dbReference type="InterPro" id="IPR022128">
    <property type="entry name" value="FhaA_N"/>
</dbReference>
<dbReference type="Gene3D" id="3.30.2320.60">
    <property type="entry name" value="FhaA, phosphopeptide-binding domain (DUF3662)"/>
    <property type="match status" value="1"/>
</dbReference>
<evidence type="ECO:0000259" key="1">
    <source>
        <dbReference type="Pfam" id="PF12401"/>
    </source>
</evidence>
<keyword evidence="3" id="KW-1185">Reference proteome</keyword>
<evidence type="ECO:0000313" key="3">
    <source>
        <dbReference type="Proteomes" id="UP000325598"/>
    </source>
</evidence>
<sequence>MGLLLRWERVVEECESALIAKIFRIDPVQLLDALREECDAHAVVCSQSRVLVPNDYTVELAQKVHDELAAHGGEVGQHLTDVLARHATDHGYEWAGPLTVHVTIGEVPNGRYRISSAALAHIPADAAGPRAM</sequence>
<accession>A0A5J4LQ47</accession>
<dbReference type="EMBL" id="BLAG01000014">
    <property type="protein sequence ID" value="GES32495.1"/>
    <property type="molecule type" value="Genomic_DNA"/>
</dbReference>
<dbReference type="GeneID" id="96756064"/>
<gene>
    <name evidence="2" type="ORF">San01_49820</name>
</gene>
<feature type="domain" description="FhaA N-terminal" evidence="1">
    <location>
        <begin position="6"/>
        <end position="114"/>
    </location>
</feature>
<dbReference type="AlphaFoldDB" id="A0A5J4LQ47"/>
<comment type="caution">
    <text evidence="2">The sequence shown here is derived from an EMBL/GenBank/DDBJ whole genome shotgun (WGS) entry which is preliminary data.</text>
</comment>
<dbReference type="Pfam" id="PF12401">
    <property type="entry name" value="FhaA_N"/>
    <property type="match status" value="1"/>
</dbReference>
<organism evidence="2 3">
    <name type="scientific">Streptomyces angustmyceticus</name>
    <dbReference type="NCBI Taxonomy" id="285578"/>
    <lineage>
        <taxon>Bacteria</taxon>
        <taxon>Bacillati</taxon>
        <taxon>Actinomycetota</taxon>
        <taxon>Actinomycetes</taxon>
        <taxon>Kitasatosporales</taxon>
        <taxon>Streptomycetaceae</taxon>
        <taxon>Streptomyces</taxon>
    </lineage>
</organism>
<protein>
    <recommendedName>
        <fullName evidence="1">FhaA N-terminal domain-containing protein</fullName>
    </recommendedName>
</protein>
<dbReference type="InterPro" id="IPR042287">
    <property type="entry name" value="FhaA_N_sf"/>
</dbReference>
<dbReference type="Proteomes" id="UP000325598">
    <property type="component" value="Unassembled WGS sequence"/>
</dbReference>
<reference evidence="2 3" key="1">
    <citation type="submission" date="2019-10" db="EMBL/GenBank/DDBJ databases">
        <title>Whole genome shotgun sequence of Streptomyces angustmyceticus NBRC 3934.</title>
        <authorList>
            <person name="Hosoyama A."/>
            <person name="Ichikawa N."/>
            <person name="Kimura A."/>
            <person name="Kitahashi Y."/>
            <person name="Komaki H."/>
            <person name="Uohara A."/>
        </authorList>
    </citation>
    <scope>NUCLEOTIDE SEQUENCE [LARGE SCALE GENOMIC DNA]</scope>
    <source>
        <strain evidence="2 3">NBRC 3934</strain>
    </source>
</reference>
<proteinExistence type="predicted"/>
<evidence type="ECO:0000313" key="2">
    <source>
        <dbReference type="EMBL" id="GES32495.1"/>
    </source>
</evidence>
<dbReference type="RefSeq" id="WP_086720873.1">
    <property type="nucleotide sequence ID" value="NZ_BLAG01000014.1"/>
</dbReference>
<dbReference type="OrthoDB" id="4284589at2"/>